<feature type="region of interest" description="Disordered" evidence="1">
    <location>
        <begin position="1"/>
        <end position="34"/>
    </location>
</feature>
<accession>A0A177T5F9</accession>
<evidence type="ECO:0000256" key="1">
    <source>
        <dbReference type="SAM" id="MobiDB-lite"/>
    </source>
</evidence>
<protein>
    <submittedName>
        <fullName evidence="2">Uncharacterized protein</fullName>
    </submittedName>
</protein>
<evidence type="ECO:0000313" key="2">
    <source>
        <dbReference type="EMBL" id="KAE8244192.1"/>
    </source>
</evidence>
<gene>
    <name evidence="2" type="ORF">A4X13_0g6772</name>
</gene>
<keyword evidence="3" id="KW-1185">Reference proteome</keyword>
<proteinExistence type="predicted"/>
<reference evidence="2" key="2">
    <citation type="journal article" date="2019" name="IMA Fungus">
        <title>Genome sequencing and comparison of five Tilletia species to identify candidate genes for the detection of regulated species infecting wheat.</title>
        <authorList>
            <person name="Nguyen H.D.T."/>
            <person name="Sultana T."/>
            <person name="Kesanakurti P."/>
            <person name="Hambleton S."/>
        </authorList>
    </citation>
    <scope>NUCLEOTIDE SEQUENCE</scope>
    <source>
        <strain evidence="2">DAOMC 236416</strain>
    </source>
</reference>
<reference evidence="2" key="1">
    <citation type="submission" date="2016-04" db="EMBL/GenBank/DDBJ databases">
        <authorList>
            <person name="Nguyen H.D."/>
            <person name="Samba Siva P."/>
            <person name="Cullis J."/>
            <person name="Levesque C.A."/>
            <person name="Hambleton S."/>
        </authorList>
    </citation>
    <scope>NUCLEOTIDE SEQUENCE</scope>
    <source>
        <strain evidence="2">DAOMC 236416</strain>
    </source>
</reference>
<name>A0A177T5F9_9BASI</name>
<feature type="compositionally biased region" description="Low complexity" evidence="1">
    <location>
        <begin position="173"/>
        <end position="190"/>
    </location>
</feature>
<organism evidence="2 3">
    <name type="scientific">Tilletia indica</name>
    <dbReference type="NCBI Taxonomy" id="43049"/>
    <lineage>
        <taxon>Eukaryota</taxon>
        <taxon>Fungi</taxon>
        <taxon>Dikarya</taxon>
        <taxon>Basidiomycota</taxon>
        <taxon>Ustilaginomycotina</taxon>
        <taxon>Exobasidiomycetes</taxon>
        <taxon>Tilletiales</taxon>
        <taxon>Tilletiaceae</taxon>
        <taxon>Tilletia</taxon>
    </lineage>
</organism>
<sequence>MSAASSGNRYKALSVEMDEDGVGTPQAQTSPKVSTPELLVCSSDIQGVQSLNGTGSPSADTMEVIGVSALSESAQGEAAQAATQREPHSSPPPQASAGTTDTTMDPFAFTFRSTSADRPDWANATTEDEAAAAAATGSSATPTASSATPKRPHKRKKADRAANDEVDSDAENTTPGTATMAATRAAGTRASSRIAKAGIQPATGEQQVRTGVRRHTTEVPSPSKPATTRPAASKPSGATSSGRARPLLPLQQLINRDLDARQKKEASIKGFLTSMMEGLQEMDGLNALEAETITVLRTLVTATAKTVLAKPDGTVLPTSITTYLDAWDPSRPSPPLPTESAATITAVAKSTAGATPSRTWASTAQASAGQPLKAKLRPLAPLEGFRTQGGAKGDAAKLAAAGGAQDDRTFIRLPKEHPAREEDQYGIRLRLERLFAGQSQAQLSIGRVKKIPSGFSFTPGEKCKAADFKPQFAAIENEFGSDARVEGPCTWKQFCLRGIPSSVCSRGQQQQVTPDNFQALLLHRFPKVQLALPPRIISREDDKNPLWLLAVADGSFADEDGSACPSRFVLMDRDCMLRPYRSNNASKHCSRCLSWHHTAQHCRAPAPVCGHCFICALPHRFFVSSDSTAVSGPRVNRTL</sequence>
<feature type="region of interest" description="Disordered" evidence="1">
    <location>
        <begin position="51"/>
        <end position="249"/>
    </location>
</feature>
<dbReference type="AlphaFoldDB" id="A0A177T5F9"/>
<dbReference type="EMBL" id="LWDF02000697">
    <property type="protein sequence ID" value="KAE8244192.1"/>
    <property type="molecule type" value="Genomic_DNA"/>
</dbReference>
<comment type="caution">
    <text evidence="2">The sequence shown here is derived from an EMBL/GenBank/DDBJ whole genome shotgun (WGS) entry which is preliminary data.</text>
</comment>
<feature type="compositionally biased region" description="Low complexity" evidence="1">
    <location>
        <begin position="68"/>
        <end position="84"/>
    </location>
</feature>
<evidence type="ECO:0000313" key="3">
    <source>
        <dbReference type="Proteomes" id="UP000077521"/>
    </source>
</evidence>
<feature type="compositionally biased region" description="Low complexity" evidence="1">
    <location>
        <begin position="131"/>
        <end position="148"/>
    </location>
</feature>
<dbReference type="Proteomes" id="UP000077521">
    <property type="component" value="Unassembled WGS sequence"/>
</dbReference>